<evidence type="ECO:0000259" key="22">
    <source>
        <dbReference type="PROSITE" id="PS51789"/>
    </source>
</evidence>
<feature type="domain" description="Helicase C-terminal" evidence="21">
    <location>
        <begin position="641"/>
        <end position="810"/>
    </location>
</feature>
<comment type="similarity">
    <text evidence="2">Belongs to the helicase family. RLR subfamily.</text>
</comment>
<keyword evidence="5" id="KW-1017">Isopeptide bond</keyword>
<dbReference type="GO" id="GO:0003725">
    <property type="term" value="F:double-stranded RNA binding"/>
    <property type="evidence" value="ECO:0007669"/>
    <property type="project" value="TreeGrafter"/>
</dbReference>
<dbReference type="SMART" id="SM00490">
    <property type="entry name" value="HELICc"/>
    <property type="match status" value="1"/>
</dbReference>
<dbReference type="PROSITE" id="PS51789">
    <property type="entry name" value="RLR_CTR"/>
    <property type="match status" value="1"/>
</dbReference>
<name>A0A6Q2WYH3_ESOLU</name>
<sequence>MASENDKINLIKDFTPRLRKLIEVELVLDHLDFIGKEQKDLIRTKAKTQSNLKAVDLLIETIIYRQHPDGWFREFVDALSAGGCKHAAIYVDCPPSPSVEAENDYCVRLIELLSPSLLRMKTTEVCHACFAEEILSREDLEIVLAECQNKGNISGARELLKRIVRFPPGWFSTFLNVLKKTEHLDLFKELTGDTPDDFLIEFKNVLYLKKQTDWDLIDMGLTTANGGCSVFWELHGQKSTYGVIFSPLQYFTDCTTVAEGPEKDDIVLRDYQMAVAKPALEGKNIIICLPTGSGKTRVAVYITKEHLDNRRREGRQGKVVILVNKVPLVEQHYSTEFWKFLKHKYKVERVSGDSQLKISFTEIVQKNDIIICTAQILENYLERAHSGDDDGIKLSDLSLIVIDECHHTQKGGVYNNIMIRYLKQKHKNVKLKKDQKETVAIPQILGLTASPGVGGAKKMEKAEEHILRICANLDAYKIMTGDLGENKKEPHKNIATAEARKEDPFGDVIKGIMNAIHTHAELNPTCDVGTQNYEQWVVQKEQNAAKEENQKVRVCAEHLRQYNEALYQNNTIRMCDAFSFLEKYFDEELKKKVAPEGEETIIKTDTEKFLFTLFKDNKVKLQELAKNPQYENNSLFKLRTKILQEFTSREKARGIIFTKTRRSAIALAQWVQENPKFQEVGVKACHVIGGGDQSVVKPMTAAEQRDVLNKFRIAEVNLLIATTVAEEGLDIAECNFVIRYCLVTNEIAMIQARGRGRAEDSSYTLVAGEGSGVAERESVNEYREKMMSKAIEKVKKLNQEEYENRIKEYQIQAIMEERVRTTKKKQKGLKKESPSKVKFSCRGCNKPVCSGEDIEIIENMHRVNVKPQFREIFIQRENTTLAERLLDYDTNGFIACKDCGQRWGSLMLYRSIECPCLDVKNLLVTYDEKKKNIKKWNELTIQFPAFDYAEYARNMAESSEDEESM</sequence>
<dbReference type="EC" id="3.6.4.13" evidence="3"/>
<keyword evidence="9" id="KW-0677">Repeat</keyword>
<evidence type="ECO:0000259" key="21">
    <source>
        <dbReference type="PROSITE" id="PS51194"/>
    </source>
</evidence>
<dbReference type="SUPFAM" id="SSF52540">
    <property type="entry name" value="P-loop containing nucleoside triphosphate hydrolases"/>
    <property type="match status" value="2"/>
</dbReference>
<evidence type="ECO:0000256" key="12">
    <source>
        <dbReference type="ARBA" id="ARBA00022806"/>
    </source>
</evidence>
<reference evidence="23" key="2">
    <citation type="submission" date="2020-02" db="EMBL/GenBank/DDBJ databases">
        <title>Esox lucius (northern pike) genome, fEsoLuc1, primary haplotype.</title>
        <authorList>
            <person name="Myers G."/>
            <person name="Karagic N."/>
            <person name="Meyer A."/>
            <person name="Pippel M."/>
            <person name="Reichard M."/>
            <person name="Winkler S."/>
            <person name="Tracey A."/>
            <person name="Sims Y."/>
            <person name="Howe K."/>
            <person name="Rhie A."/>
            <person name="Formenti G."/>
            <person name="Durbin R."/>
            <person name="Fedrigo O."/>
            <person name="Jarvis E.D."/>
        </authorList>
    </citation>
    <scope>NUCLEOTIDE SEQUENCE [LARGE SCALE GENOMIC DNA]</scope>
</reference>
<keyword evidence="24" id="KW-1185">Reference proteome</keyword>
<evidence type="ECO:0000256" key="8">
    <source>
        <dbReference type="ARBA" id="ARBA00022723"/>
    </source>
</evidence>
<dbReference type="PANTHER" id="PTHR14074:SF14">
    <property type="entry name" value="INTERFERON-INDUCED HELICASE C DOMAIN-CONTAINING PROTEIN 1"/>
    <property type="match status" value="1"/>
</dbReference>
<proteinExistence type="inferred from homology"/>
<protein>
    <recommendedName>
        <fullName evidence="3">RNA helicase</fullName>
        <ecNumber evidence="3">3.6.4.13</ecNumber>
    </recommendedName>
</protein>
<feature type="domain" description="RLR CTR" evidence="22">
    <location>
        <begin position="826"/>
        <end position="953"/>
    </location>
</feature>
<evidence type="ECO:0000256" key="13">
    <source>
        <dbReference type="ARBA" id="ARBA00022833"/>
    </source>
</evidence>
<evidence type="ECO:0000256" key="6">
    <source>
        <dbReference type="ARBA" id="ARBA00022553"/>
    </source>
</evidence>
<keyword evidence="13" id="KW-0862">Zinc</keyword>
<keyword evidence="4" id="KW-0963">Cytoplasm</keyword>
<evidence type="ECO:0000256" key="4">
    <source>
        <dbReference type="ARBA" id="ARBA00022490"/>
    </source>
</evidence>
<reference evidence="24" key="1">
    <citation type="journal article" date="2014" name="PLoS ONE">
        <title>The genome and linkage map of the northern pike (Esox lucius): conserved synteny revealed between the salmonid sister group and the Neoteleostei.</title>
        <authorList>
            <person name="Rondeau E.B."/>
            <person name="Minkley D.R."/>
            <person name="Leong J.S."/>
            <person name="Messmer A.M."/>
            <person name="Jantzen J.R."/>
            <person name="von Schalburg K.R."/>
            <person name="Lemon C."/>
            <person name="Bird N.H."/>
            <person name="Koop B.F."/>
        </authorList>
    </citation>
    <scope>NUCLEOTIDE SEQUENCE</scope>
</reference>
<dbReference type="Gene3D" id="2.170.150.30">
    <property type="entry name" value="RIG-I-like receptor, C-terminal regulatory domain"/>
    <property type="match status" value="1"/>
</dbReference>
<evidence type="ECO:0000256" key="9">
    <source>
        <dbReference type="ARBA" id="ARBA00022737"/>
    </source>
</evidence>
<dbReference type="InterPro" id="IPR051363">
    <property type="entry name" value="RLR_Helicase"/>
</dbReference>
<evidence type="ECO:0000256" key="3">
    <source>
        <dbReference type="ARBA" id="ARBA00012552"/>
    </source>
</evidence>
<keyword evidence="10" id="KW-0547">Nucleotide-binding</keyword>
<dbReference type="Gene3D" id="1.10.533.10">
    <property type="entry name" value="Death Domain, Fas"/>
    <property type="match status" value="2"/>
</dbReference>
<dbReference type="GO" id="GO:0140374">
    <property type="term" value="P:antiviral innate immune response"/>
    <property type="evidence" value="ECO:0007669"/>
    <property type="project" value="TreeGrafter"/>
</dbReference>
<dbReference type="GO" id="GO:0003727">
    <property type="term" value="F:single-stranded RNA binding"/>
    <property type="evidence" value="ECO:0007669"/>
    <property type="project" value="TreeGrafter"/>
</dbReference>
<dbReference type="Bgee" id="ENSELUG00000019690">
    <property type="expression patterns" value="Expressed in spleen and 14 other cell types or tissues"/>
</dbReference>
<dbReference type="PROSITE" id="PS51192">
    <property type="entry name" value="HELICASE_ATP_BIND_1"/>
    <property type="match status" value="1"/>
</dbReference>
<evidence type="ECO:0000256" key="10">
    <source>
        <dbReference type="ARBA" id="ARBA00022741"/>
    </source>
</evidence>
<evidence type="ECO:0000256" key="18">
    <source>
        <dbReference type="ARBA" id="ARBA00023118"/>
    </source>
</evidence>
<dbReference type="InterPro" id="IPR041204">
    <property type="entry name" value="RIG-I-like_C"/>
</dbReference>
<dbReference type="GO" id="GO:0005737">
    <property type="term" value="C:cytoplasm"/>
    <property type="evidence" value="ECO:0007669"/>
    <property type="project" value="UniProtKB-SubCell"/>
</dbReference>
<organism evidence="23 24">
    <name type="scientific">Esox lucius</name>
    <name type="common">Northern pike</name>
    <dbReference type="NCBI Taxonomy" id="8010"/>
    <lineage>
        <taxon>Eukaryota</taxon>
        <taxon>Metazoa</taxon>
        <taxon>Chordata</taxon>
        <taxon>Craniata</taxon>
        <taxon>Vertebrata</taxon>
        <taxon>Euteleostomi</taxon>
        <taxon>Actinopterygii</taxon>
        <taxon>Neopterygii</taxon>
        <taxon>Teleostei</taxon>
        <taxon>Protacanthopterygii</taxon>
        <taxon>Esociformes</taxon>
        <taxon>Esocidae</taxon>
        <taxon>Esox</taxon>
    </lineage>
</organism>
<dbReference type="InterPro" id="IPR031964">
    <property type="entry name" value="CARD_dom"/>
</dbReference>
<accession>A0A6Q2WYH3</accession>
<keyword evidence="17" id="KW-0694">RNA-binding</keyword>
<keyword evidence="8" id="KW-0479">Metal-binding</keyword>
<evidence type="ECO:0000256" key="11">
    <source>
        <dbReference type="ARBA" id="ARBA00022801"/>
    </source>
</evidence>
<dbReference type="Pfam" id="PF00270">
    <property type="entry name" value="DEAD"/>
    <property type="match status" value="1"/>
</dbReference>
<dbReference type="PROSITE" id="PS51194">
    <property type="entry name" value="HELICASE_CTER"/>
    <property type="match status" value="1"/>
</dbReference>
<dbReference type="Proteomes" id="UP000265140">
    <property type="component" value="Chromosome 16"/>
</dbReference>
<keyword evidence="16" id="KW-0391">Immunity</keyword>
<dbReference type="InterPro" id="IPR001650">
    <property type="entry name" value="Helicase_C-like"/>
</dbReference>
<dbReference type="Pfam" id="PF00271">
    <property type="entry name" value="Helicase_C"/>
    <property type="match status" value="1"/>
</dbReference>
<evidence type="ECO:0000256" key="1">
    <source>
        <dbReference type="ARBA" id="ARBA00004496"/>
    </source>
</evidence>
<dbReference type="AlphaFoldDB" id="A0A6Q2WYH3"/>
<keyword evidence="11" id="KW-0378">Hydrolase</keyword>
<dbReference type="InterPro" id="IPR011029">
    <property type="entry name" value="DEATH-like_dom_sf"/>
</dbReference>
<dbReference type="PANTHER" id="PTHR14074">
    <property type="entry name" value="HELICASE WITH DEATH DOMAIN-RELATED"/>
    <property type="match status" value="1"/>
</dbReference>
<dbReference type="Gene3D" id="1.20.1320.30">
    <property type="match status" value="1"/>
</dbReference>
<dbReference type="Gene3D" id="3.40.50.300">
    <property type="entry name" value="P-loop containing nucleotide triphosphate hydrolases"/>
    <property type="match status" value="2"/>
</dbReference>
<dbReference type="InterPro" id="IPR021673">
    <property type="entry name" value="RLR_CTR"/>
</dbReference>
<dbReference type="GeneTree" id="ENSGT00940000153173"/>
<comment type="subcellular location">
    <subcellularLocation>
        <location evidence="1">Cytoplasm</location>
    </subcellularLocation>
</comment>
<keyword evidence="15" id="KW-0832">Ubl conjugation</keyword>
<dbReference type="GO" id="GO:0016787">
    <property type="term" value="F:hydrolase activity"/>
    <property type="evidence" value="ECO:0007669"/>
    <property type="project" value="UniProtKB-KW"/>
</dbReference>
<keyword evidence="7" id="KW-0399">Innate immunity</keyword>
<evidence type="ECO:0000256" key="17">
    <source>
        <dbReference type="ARBA" id="ARBA00022884"/>
    </source>
</evidence>
<comment type="catalytic activity">
    <reaction evidence="19">
        <text>ATP + H2O = ADP + phosphate + H(+)</text>
        <dbReference type="Rhea" id="RHEA:13065"/>
        <dbReference type="ChEBI" id="CHEBI:15377"/>
        <dbReference type="ChEBI" id="CHEBI:15378"/>
        <dbReference type="ChEBI" id="CHEBI:30616"/>
        <dbReference type="ChEBI" id="CHEBI:43474"/>
        <dbReference type="ChEBI" id="CHEBI:456216"/>
        <dbReference type="EC" id="3.6.4.13"/>
    </reaction>
    <physiologicalReaction direction="left-to-right" evidence="19">
        <dbReference type="Rhea" id="RHEA:13066"/>
    </physiologicalReaction>
</comment>
<evidence type="ECO:0000256" key="5">
    <source>
        <dbReference type="ARBA" id="ARBA00022499"/>
    </source>
</evidence>
<evidence type="ECO:0000259" key="20">
    <source>
        <dbReference type="PROSITE" id="PS51192"/>
    </source>
</evidence>
<dbReference type="Pfam" id="PF18119">
    <property type="entry name" value="RIG-I_C"/>
    <property type="match status" value="1"/>
</dbReference>
<dbReference type="InterPro" id="IPR038557">
    <property type="entry name" value="RLR_C_sf"/>
</dbReference>
<dbReference type="InterPro" id="IPR027417">
    <property type="entry name" value="P-loop_NTPase"/>
</dbReference>
<dbReference type="GO" id="GO:0008270">
    <property type="term" value="F:zinc ion binding"/>
    <property type="evidence" value="ECO:0007669"/>
    <property type="project" value="TreeGrafter"/>
</dbReference>
<evidence type="ECO:0000256" key="19">
    <source>
        <dbReference type="ARBA" id="ARBA00049390"/>
    </source>
</evidence>
<dbReference type="FunFam" id="3.40.50.300:FF:000893">
    <property type="entry name" value="Interferon-induced with helicase C domain 1"/>
    <property type="match status" value="1"/>
</dbReference>
<dbReference type="Pfam" id="PF16739">
    <property type="entry name" value="CARD_2"/>
    <property type="match status" value="2"/>
</dbReference>
<evidence type="ECO:0000256" key="14">
    <source>
        <dbReference type="ARBA" id="ARBA00022840"/>
    </source>
</evidence>
<dbReference type="Ensembl" id="ENSELUT00000062577.2">
    <property type="protein sequence ID" value="ENSELUP00000045806.2"/>
    <property type="gene ID" value="ENSELUG00000019690.3"/>
</dbReference>
<keyword evidence="18" id="KW-0051">Antiviral defense</keyword>
<dbReference type="GO" id="GO:0005524">
    <property type="term" value="F:ATP binding"/>
    <property type="evidence" value="ECO:0007669"/>
    <property type="project" value="UniProtKB-KW"/>
</dbReference>
<dbReference type="SMART" id="SM00487">
    <property type="entry name" value="DEXDc"/>
    <property type="match status" value="1"/>
</dbReference>
<evidence type="ECO:0000256" key="15">
    <source>
        <dbReference type="ARBA" id="ARBA00022843"/>
    </source>
</evidence>
<reference evidence="23" key="4">
    <citation type="submission" date="2025-09" db="UniProtKB">
        <authorList>
            <consortium name="Ensembl"/>
        </authorList>
    </citation>
    <scope>IDENTIFICATION</scope>
</reference>
<evidence type="ECO:0000256" key="16">
    <source>
        <dbReference type="ARBA" id="ARBA00022859"/>
    </source>
</evidence>
<evidence type="ECO:0000313" key="24">
    <source>
        <dbReference type="Proteomes" id="UP000265140"/>
    </source>
</evidence>
<feature type="domain" description="Helicase ATP-binding" evidence="20">
    <location>
        <begin position="276"/>
        <end position="469"/>
    </location>
</feature>
<keyword evidence="14" id="KW-0067">ATP-binding</keyword>
<dbReference type="GO" id="GO:0039530">
    <property type="term" value="P:MDA-5 signaling pathway"/>
    <property type="evidence" value="ECO:0007669"/>
    <property type="project" value="TreeGrafter"/>
</dbReference>
<keyword evidence="6" id="KW-0597">Phosphoprotein</keyword>
<dbReference type="InterPro" id="IPR011545">
    <property type="entry name" value="DEAD/DEAH_box_helicase_dom"/>
</dbReference>
<evidence type="ECO:0000313" key="23">
    <source>
        <dbReference type="Ensembl" id="ENSELUP00000045806.2"/>
    </source>
</evidence>
<evidence type="ECO:0000256" key="2">
    <source>
        <dbReference type="ARBA" id="ARBA00006866"/>
    </source>
</evidence>
<evidence type="ECO:0000256" key="7">
    <source>
        <dbReference type="ARBA" id="ARBA00022588"/>
    </source>
</evidence>
<gene>
    <name evidence="23" type="primary">IFIH1</name>
</gene>
<reference evidence="23" key="3">
    <citation type="submission" date="2025-08" db="UniProtKB">
        <authorList>
            <consortium name="Ensembl"/>
        </authorList>
    </citation>
    <scope>IDENTIFICATION</scope>
</reference>
<keyword evidence="12" id="KW-0347">Helicase</keyword>
<dbReference type="GO" id="GO:0003724">
    <property type="term" value="F:RNA helicase activity"/>
    <property type="evidence" value="ECO:0007669"/>
    <property type="project" value="UniProtKB-EC"/>
</dbReference>
<dbReference type="Pfam" id="PF11648">
    <property type="entry name" value="RIG-I_C-RD"/>
    <property type="match status" value="1"/>
</dbReference>
<dbReference type="CDD" id="cd08819">
    <property type="entry name" value="CARD_MDA5_r2"/>
    <property type="match status" value="1"/>
</dbReference>
<dbReference type="InterPro" id="IPR014001">
    <property type="entry name" value="Helicase_ATP-bd"/>
</dbReference>